<dbReference type="InterPro" id="IPR044725">
    <property type="entry name" value="CBSX3_CBS_dom"/>
</dbReference>
<dbReference type="Proteomes" id="UP000246132">
    <property type="component" value="Unassembled WGS sequence"/>
</dbReference>
<dbReference type="InterPro" id="IPR000644">
    <property type="entry name" value="CBS_dom"/>
</dbReference>
<dbReference type="PANTHER" id="PTHR43080">
    <property type="entry name" value="CBS DOMAIN-CONTAINING PROTEIN CBSX3, MITOCHONDRIAL"/>
    <property type="match status" value="1"/>
</dbReference>
<feature type="domain" description="CBS" evidence="3">
    <location>
        <begin position="8"/>
        <end position="68"/>
    </location>
</feature>
<dbReference type="PROSITE" id="PS51371">
    <property type="entry name" value="CBS"/>
    <property type="match status" value="2"/>
</dbReference>
<organism evidence="4 5">
    <name type="scientific">Oceaniradius stylonematis</name>
    <dbReference type="NCBI Taxonomy" id="2184161"/>
    <lineage>
        <taxon>Bacteria</taxon>
        <taxon>Pseudomonadati</taxon>
        <taxon>Pseudomonadota</taxon>
        <taxon>Alphaproteobacteria</taxon>
        <taxon>Hyphomicrobiales</taxon>
        <taxon>Ahrensiaceae</taxon>
        <taxon>Oceaniradius</taxon>
    </lineage>
</organism>
<keyword evidence="1 2" id="KW-0129">CBS domain</keyword>
<accession>A0A3A8AH36</accession>
<evidence type="ECO:0000313" key="4">
    <source>
        <dbReference type="EMBL" id="RKF08379.1"/>
    </source>
</evidence>
<comment type="caution">
    <text evidence="4">The sequence shown here is derived from an EMBL/GenBank/DDBJ whole genome shotgun (WGS) entry which is preliminary data.</text>
</comment>
<dbReference type="Gene3D" id="3.10.580.10">
    <property type="entry name" value="CBS-domain"/>
    <property type="match status" value="1"/>
</dbReference>
<gene>
    <name evidence="4" type="ORF">DEM25_001910</name>
</gene>
<dbReference type="InterPro" id="IPR051257">
    <property type="entry name" value="Diverse_CBS-Domain"/>
</dbReference>
<dbReference type="EMBL" id="QFWV02000002">
    <property type="protein sequence ID" value="RKF08379.1"/>
    <property type="molecule type" value="Genomic_DNA"/>
</dbReference>
<dbReference type="Pfam" id="PF00571">
    <property type="entry name" value="CBS"/>
    <property type="match status" value="2"/>
</dbReference>
<sequence length="144" mass="15579">MSVARILEEKGSDVFTLSEDASILDAVRELGDHKVGAMVVADTDRTIKGILSERDVVGAIAKRGVGALSEPVSALMTRNVITCTEDMAINTLMELMTTGRFRHLPVERDGKLAGIVSIGDVVKRRIAEIEQEAAEIRHYITSSA</sequence>
<proteinExistence type="predicted"/>
<dbReference type="PANTHER" id="PTHR43080:SF2">
    <property type="entry name" value="CBS DOMAIN-CONTAINING PROTEIN"/>
    <property type="match status" value="1"/>
</dbReference>
<keyword evidence="5" id="KW-1185">Reference proteome</keyword>
<dbReference type="SMART" id="SM00116">
    <property type="entry name" value="CBS"/>
    <property type="match status" value="2"/>
</dbReference>
<feature type="domain" description="CBS" evidence="3">
    <location>
        <begin position="76"/>
        <end position="132"/>
    </location>
</feature>
<dbReference type="SUPFAM" id="SSF54631">
    <property type="entry name" value="CBS-domain pair"/>
    <property type="match status" value="1"/>
</dbReference>
<protein>
    <submittedName>
        <fullName evidence="4">CBS domain-containing protein</fullName>
    </submittedName>
</protein>
<evidence type="ECO:0000256" key="1">
    <source>
        <dbReference type="ARBA" id="ARBA00023122"/>
    </source>
</evidence>
<dbReference type="AlphaFoldDB" id="A0A3A8AH36"/>
<dbReference type="RefSeq" id="WP_109768030.1">
    <property type="nucleotide sequence ID" value="NZ_CP159474.1"/>
</dbReference>
<dbReference type="InterPro" id="IPR046342">
    <property type="entry name" value="CBS_dom_sf"/>
</dbReference>
<evidence type="ECO:0000259" key="3">
    <source>
        <dbReference type="PROSITE" id="PS51371"/>
    </source>
</evidence>
<name>A0A3A8AH36_9HYPH</name>
<evidence type="ECO:0000313" key="5">
    <source>
        <dbReference type="Proteomes" id="UP000246132"/>
    </source>
</evidence>
<evidence type="ECO:0000256" key="2">
    <source>
        <dbReference type="PROSITE-ProRule" id="PRU00703"/>
    </source>
</evidence>
<dbReference type="CDD" id="cd04623">
    <property type="entry name" value="CBS_pair_bac_euk"/>
    <property type="match status" value="1"/>
</dbReference>
<dbReference type="OrthoDB" id="9807125at2"/>
<reference evidence="4 5" key="1">
    <citation type="journal article" date="2018" name="Int. J. Syst. Bacteriol.">
        <title>Oceaniradius stylonemae gen. nov., sp. nov., isolated from a red alga, Stylonema cornu-cervi.</title>
        <authorList>
            <person name="Jeong S."/>
        </authorList>
    </citation>
    <scope>NUCLEOTIDE SEQUENCE [LARGE SCALE GENOMIC DNA]</scope>
    <source>
        <strain evidence="4 5">StC1</strain>
    </source>
</reference>